<protein>
    <submittedName>
        <fullName evidence="1">Uncharacterized protein</fullName>
    </submittedName>
</protein>
<gene>
    <name evidence="1" type="ORF">SMN809_LOCUS45296</name>
</gene>
<dbReference type="CDD" id="cd14752">
    <property type="entry name" value="GH31_N"/>
    <property type="match status" value="1"/>
</dbReference>
<accession>A0A8S3AR91</accession>
<reference evidence="1" key="1">
    <citation type="submission" date="2021-02" db="EMBL/GenBank/DDBJ databases">
        <authorList>
            <person name="Nowell W R."/>
        </authorList>
    </citation>
    <scope>NUCLEOTIDE SEQUENCE</scope>
</reference>
<dbReference type="Gene3D" id="2.60.40.1760">
    <property type="entry name" value="glycosyl hydrolase (family 31)"/>
    <property type="match status" value="1"/>
</dbReference>
<organism evidence="1 2">
    <name type="scientific">Rotaria magnacalcarata</name>
    <dbReference type="NCBI Taxonomy" id="392030"/>
    <lineage>
        <taxon>Eukaryota</taxon>
        <taxon>Metazoa</taxon>
        <taxon>Spiralia</taxon>
        <taxon>Gnathifera</taxon>
        <taxon>Rotifera</taxon>
        <taxon>Eurotatoria</taxon>
        <taxon>Bdelloidea</taxon>
        <taxon>Philodinida</taxon>
        <taxon>Philodinidae</taxon>
        <taxon>Rotaria</taxon>
    </lineage>
</organism>
<comment type="caution">
    <text evidence="1">The sequence shown here is derived from an EMBL/GenBank/DDBJ whole genome shotgun (WGS) entry which is preliminary data.</text>
</comment>
<name>A0A8S3AR91_9BILA</name>
<dbReference type="EMBL" id="CAJOBI010138059">
    <property type="protein sequence ID" value="CAF4754918.1"/>
    <property type="molecule type" value="Genomic_DNA"/>
</dbReference>
<evidence type="ECO:0000313" key="2">
    <source>
        <dbReference type="Proteomes" id="UP000676336"/>
    </source>
</evidence>
<evidence type="ECO:0000313" key="1">
    <source>
        <dbReference type="EMBL" id="CAF4754918.1"/>
    </source>
</evidence>
<proteinExistence type="predicted"/>
<feature type="non-terminal residue" evidence="1">
    <location>
        <position position="42"/>
    </location>
</feature>
<sequence>MDIDLQPLPAISYTTIGGIIDLYLFTGPSAQDVIQQYWDVIG</sequence>
<dbReference type="AlphaFoldDB" id="A0A8S3AR91"/>
<dbReference type="Proteomes" id="UP000676336">
    <property type="component" value="Unassembled WGS sequence"/>
</dbReference>